<evidence type="ECO:0000256" key="14">
    <source>
        <dbReference type="ARBA" id="ARBA00026107"/>
    </source>
</evidence>
<organism evidence="21 22">
    <name type="scientific">Aspergillus carbonarius (strain ITEM 5010)</name>
    <dbReference type="NCBI Taxonomy" id="602072"/>
    <lineage>
        <taxon>Eukaryota</taxon>
        <taxon>Fungi</taxon>
        <taxon>Dikarya</taxon>
        <taxon>Ascomycota</taxon>
        <taxon>Pezizomycotina</taxon>
        <taxon>Eurotiomycetes</taxon>
        <taxon>Eurotiomycetidae</taxon>
        <taxon>Eurotiales</taxon>
        <taxon>Aspergillaceae</taxon>
        <taxon>Aspergillus</taxon>
        <taxon>Aspergillus subgen. Circumdati</taxon>
    </lineage>
</organism>
<sequence>MAALLALVALLPTALGQANTSYVNYSIEANPDLWPLCVATLPVAFPDCRHGPLRDELVCDSSATPSQRAANLLSLLTLEELIANTGNSGLGVPRLGLPPYQVWSEALHGLDRANFTDAGAFEWATSFPQPILTTAALNRTLIHQIASIISTQGRAFNNAGRYGLDVYAPNINAFRHPVWGRGQETPGEDVTLAAAYAFEYITGIQGDEGAPLKLAATAKHFAGYDLENWHNHSRLGNDVAISPQDLSEYYTPQFHVAARDAHVHSVMCSYNTVNGVPTCASPYLLQTLLRDTFAFVPHGYVSSDCDAVYNIYNPHAYAASEAHAAAEALRAGTDIDCGTTYQWHFNESVIAGDVARTDIERGLGRLYTTLVQLGYFDATPSPYRNLSWPDVVATDAWNVSYEAAVQGIVLLKNTHATLPVTSPPANTSIALIGPWANATTQLQGNYYATPPYLISPLAAFASAGYPVHFAPGTDISSSTTNTTGFPAALAAAHSADVIIYAGGIDNTIEAEALDRESIAWPGNQLALIHQLATYAGSAHKPLIVLQMGGGQVDSSSLKTNPNVSALLWGGYPGQSGGAALRDILTGVRAPAGRLVTTQYPADYAERFSALDMSLRPDNQSGNPGQTYKWYTGESVYEFGHGLFYTSFDEQSSSPEPLTVEFNIQDLLSQPHPGDAVASITQNGLFNFTAVVTNTGTVSSDYTAMVFAKTSDAGPAPYPNKWLVGWERLATLAAGESRELRIEVPIGGLARVNVNGDWVVYPGKYEVGLNLERKVVVKVVLEGDEAVVLKWPEESRK</sequence>
<dbReference type="SUPFAM" id="SSF51445">
    <property type="entry name" value="(Trans)glycosidases"/>
    <property type="match status" value="1"/>
</dbReference>
<dbReference type="PANTHER" id="PTHR42721">
    <property type="entry name" value="SUGAR HYDROLASE-RELATED"/>
    <property type="match status" value="1"/>
</dbReference>
<dbReference type="AlphaFoldDB" id="A0A1R3RL53"/>
<dbReference type="STRING" id="602072.A0A1R3RL53"/>
<dbReference type="InterPro" id="IPR017853">
    <property type="entry name" value="GH"/>
</dbReference>
<protein>
    <recommendedName>
        <fullName evidence="14">xylan 1,4-beta-xylosidase</fullName>
        <ecNumber evidence="14">3.2.1.37</ecNumber>
    </recommendedName>
    <alternativeName>
        <fullName evidence="17">1,4-beta-D-xylan xylohydrolase xlnD</fullName>
    </alternativeName>
    <alternativeName>
        <fullName evidence="18">Beta-xylosidase A</fullName>
    </alternativeName>
    <alternativeName>
        <fullName evidence="16">Beta-xylosidase xlnD</fullName>
    </alternativeName>
    <alternativeName>
        <fullName evidence="15">Xylobiase xlnD</fullName>
    </alternativeName>
</protein>
<dbReference type="Gene3D" id="2.60.40.10">
    <property type="entry name" value="Immunoglobulins"/>
    <property type="match status" value="1"/>
</dbReference>
<comment type="function">
    <text evidence="13">Xylan 1,4-beta-xylosidase involved in the hydrolysis of xylan, a major structural heterogeneous polysaccharide found in plant biomass representing the second most abundant polysaccharide in the biosphere, after cellulose.</text>
</comment>
<evidence type="ECO:0000256" key="12">
    <source>
        <dbReference type="ARBA" id="ARBA00024574"/>
    </source>
</evidence>
<evidence type="ECO:0000256" key="5">
    <source>
        <dbReference type="ARBA" id="ARBA00022651"/>
    </source>
</evidence>
<evidence type="ECO:0000256" key="13">
    <source>
        <dbReference type="ARBA" id="ARBA00025331"/>
    </source>
</evidence>
<dbReference type="InterPro" id="IPR044993">
    <property type="entry name" value="BXL"/>
</dbReference>
<keyword evidence="22" id="KW-1185">Reference proteome</keyword>
<evidence type="ECO:0000256" key="8">
    <source>
        <dbReference type="ARBA" id="ARBA00023180"/>
    </source>
</evidence>
<evidence type="ECO:0000256" key="11">
    <source>
        <dbReference type="ARBA" id="ARBA00023326"/>
    </source>
</evidence>
<dbReference type="Pfam" id="PF14310">
    <property type="entry name" value="Fn3-like"/>
    <property type="match status" value="1"/>
</dbReference>
<dbReference type="Gene3D" id="3.20.20.300">
    <property type="entry name" value="Glycoside hydrolase, family 3, N-terminal domain"/>
    <property type="match status" value="1"/>
</dbReference>
<dbReference type="InterPro" id="IPR002772">
    <property type="entry name" value="Glyco_hydro_3_C"/>
</dbReference>
<accession>A0A1R3RL53</accession>
<keyword evidence="8" id="KW-0325">Glycoprotein</keyword>
<gene>
    <name evidence="21" type="ORF">ASPCADRAFT_169627</name>
</gene>
<evidence type="ECO:0000256" key="17">
    <source>
        <dbReference type="ARBA" id="ARBA00041684"/>
    </source>
</evidence>
<dbReference type="GO" id="GO:0045493">
    <property type="term" value="P:xylan catabolic process"/>
    <property type="evidence" value="ECO:0007669"/>
    <property type="project" value="UniProtKB-UniPathway"/>
</dbReference>
<dbReference type="PANTHER" id="PTHR42721:SF13">
    <property type="entry name" value="EXO-1,4-BETA-XYLOSIDASE XLND"/>
    <property type="match status" value="1"/>
</dbReference>
<comment type="pathway">
    <text evidence="2">Glycan degradation; xylan degradation.</text>
</comment>
<dbReference type="SUPFAM" id="SSF52279">
    <property type="entry name" value="Beta-D-glucan exohydrolase, C-terminal domain"/>
    <property type="match status" value="1"/>
</dbReference>
<dbReference type="GO" id="GO:0046556">
    <property type="term" value="F:alpha-L-arabinofuranosidase activity"/>
    <property type="evidence" value="ECO:0007669"/>
    <property type="project" value="TreeGrafter"/>
</dbReference>
<dbReference type="VEuPathDB" id="FungiDB:ASPCADRAFT_169627"/>
<dbReference type="InterPro" id="IPR036881">
    <property type="entry name" value="Glyco_hydro_3_C_sf"/>
</dbReference>
<proteinExistence type="inferred from homology"/>
<dbReference type="SMR" id="A0A1R3RL53"/>
<dbReference type="InterPro" id="IPR026891">
    <property type="entry name" value="Fn3-like"/>
</dbReference>
<comment type="similarity">
    <text evidence="3">Belongs to the glycosyl hydrolase 3 family.</text>
</comment>
<keyword evidence="10" id="KW-0326">Glycosidase</keyword>
<comment type="subcellular location">
    <subcellularLocation>
        <location evidence="1">Secreted</location>
    </subcellularLocation>
</comment>
<dbReference type="Pfam" id="PF01915">
    <property type="entry name" value="Glyco_hydro_3_C"/>
    <property type="match status" value="1"/>
</dbReference>
<dbReference type="SMART" id="SM01217">
    <property type="entry name" value="Fn3_like"/>
    <property type="match status" value="1"/>
</dbReference>
<evidence type="ECO:0000313" key="21">
    <source>
        <dbReference type="EMBL" id="OOF95215.1"/>
    </source>
</evidence>
<dbReference type="InterPro" id="IPR001764">
    <property type="entry name" value="Glyco_hydro_3_N"/>
</dbReference>
<evidence type="ECO:0000256" key="9">
    <source>
        <dbReference type="ARBA" id="ARBA00023277"/>
    </source>
</evidence>
<dbReference type="GO" id="GO:0031222">
    <property type="term" value="P:arabinan catabolic process"/>
    <property type="evidence" value="ECO:0007669"/>
    <property type="project" value="TreeGrafter"/>
</dbReference>
<evidence type="ECO:0000256" key="4">
    <source>
        <dbReference type="ARBA" id="ARBA00022525"/>
    </source>
</evidence>
<dbReference type="Gene3D" id="3.40.50.1700">
    <property type="entry name" value="Glycoside hydrolase family 3 C-terminal domain"/>
    <property type="match status" value="1"/>
</dbReference>
<dbReference type="GO" id="GO:0009044">
    <property type="term" value="F:xylan 1,4-beta-xylosidase activity"/>
    <property type="evidence" value="ECO:0007669"/>
    <property type="project" value="UniProtKB-EC"/>
</dbReference>
<evidence type="ECO:0000256" key="18">
    <source>
        <dbReference type="ARBA" id="ARBA00042744"/>
    </source>
</evidence>
<dbReference type="Pfam" id="PF00933">
    <property type="entry name" value="Glyco_hydro_3"/>
    <property type="match status" value="1"/>
</dbReference>
<evidence type="ECO:0000256" key="2">
    <source>
        <dbReference type="ARBA" id="ARBA00004851"/>
    </source>
</evidence>
<dbReference type="UniPathway" id="UPA00114"/>
<dbReference type="InterPro" id="IPR013783">
    <property type="entry name" value="Ig-like_fold"/>
</dbReference>
<keyword evidence="9" id="KW-0119">Carbohydrate metabolism</keyword>
<name>A0A1R3RL53_ASPC5</name>
<comment type="catalytic activity">
    <reaction evidence="12">
        <text>Hydrolysis of (1-&gt;4)-beta-D-xylans, to remove successive D-xylose residues from the non-reducing termini.</text>
        <dbReference type="EC" id="3.2.1.37"/>
    </reaction>
</comment>
<dbReference type="GO" id="GO:0005576">
    <property type="term" value="C:extracellular region"/>
    <property type="evidence" value="ECO:0007669"/>
    <property type="project" value="UniProtKB-SubCell"/>
</dbReference>
<evidence type="ECO:0000256" key="16">
    <source>
        <dbReference type="ARBA" id="ARBA00041545"/>
    </source>
</evidence>
<dbReference type="EMBL" id="KV907500">
    <property type="protein sequence ID" value="OOF95215.1"/>
    <property type="molecule type" value="Genomic_DNA"/>
</dbReference>
<dbReference type="Proteomes" id="UP000188318">
    <property type="component" value="Unassembled WGS sequence"/>
</dbReference>
<evidence type="ECO:0000256" key="19">
    <source>
        <dbReference type="SAM" id="SignalP"/>
    </source>
</evidence>
<evidence type="ECO:0000256" key="3">
    <source>
        <dbReference type="ARBA" id="ARBA00005336"/>
    </source>
</evidence>
<keyword evidence="4" id="KW-0964">Secreted</keyword>
<evidence type="ECO:0000256" key="1">
    <source>
        <dbReference type="ARBA" id="ARBA00004613"/>
    </source>
</evidence>
<dbReference type="FunFam" id="2.60.40.10:FF:001420">
    <property type="entry name" value="Exo-1,4-beta-xylosidase xlnD"/>
    <property type="match status" value="1"/>
</dbReference>
<evidence type="ECO:0000256" key="6">
    <source>
        <dbReference type="ARBA" id="ARBA00022729"/>
    </source>
</evidence>
<dbReference type="FunFam" id="3.40.50.1700:FF:000007">
    <property type="entry name" value="Exo-1,4-beta-xylosidase xlnD"/>
    <property type="match status" value="1"/>
</dbReference>
<evidence type="ECO:0000256" key="15">
    <source>
        <dbReference type="ARBA" id="ARBA00041508"/>
    </source>
</evidence>
<keyword evidence="7 21" id="KW-0378">Hydrolase</keyword>
<feature type="domain" description="Fibronectin type III-like" evidence="20">
    <location>
        <begin position="701"/>
        <end position="772"/>
    </location>
</feature>
<dbReference type="EC" id="3.2.1.37" evidence="14"/>
<evidence type="ECO:0000256" key="7">
    <source>
        <dbReference type="ARBA" id="ARBA00022801"/>
    </source>
</evidence>
<keyword evidence="6 19" id="KW-0732">Signal</keyword>
<keyword evidence="5" id="KW-0858">Xylan degradation</keyword>
<keyword evidence="11" id="KW-0624">Polysaccharide degradation</keyword>
<evidence type="ECO:0000256" key="10">
    <source>
        <dbReference type="ARBA" id="ARBA00023295"/>
    </source>
</evidence>
<dbReference type="InterPro" id="IPR036962">
    <property type="entry name" value="Glyco_hydro_3_N_sf"/>
</dbReference>
<dbReference type="OMA" id="GLPNYQV"/>
<reference evidence="22" key="1">
    <citation type="journal article" date="2017" name="Genome Biol.">
        <title>Comparative genomics reveals high biological diversity and specific adaptations in the industrially and medically important fungal genus Aspergillus.</title>
        <authorList>
            <person name="de Vries R.P."/>
            <person name="Riley R."/>
            <person name="Wiebenga A."/>
            <person name="Aguilar-Osorio G."/>
            <person name="Amillis S."/>
            <person name="Uchima C.A."/>
            <person name="Anderluh G."/>
            <person name="Asadollahi M."/>
            <person name="Askin M."/>
            <person name="Barry K."/>
            <person name="Battaglia E."/>
            <person name="Bayram O."/>
            <person name="Benocci T."/>
            <person name="Braus-Stromeyer S.A."/>
            <person name="Caldana C."/>
            <person name="Canovas D."/>
            <person name="Cerqueira G.C."/>
            <person name="Chen F."/>
            <person name="Chen W."/>
            <person name="Choi C."/>
            <person name="Clum A."/>
            <person name="Dos Santos R.A."/>
            <person name="Damasio A.R."/>
            <person name="Diallinas G."/>
            <person name="Emri T."/>
            <person name="Fekete E."/>
            <person name="Flipphi M."/>
            <person name="Freyberg S."/>
            <person name="Gallo A."/>
            <person name="Gournas C."/>
            <person name="Habgood R."/>
            <person name="Hainaut M."/>
            <person name="Harispe M.L."/>
            <person name="Henrissat B."/>
            <person name="Hilden K.S."/>
            <person name="Hope R."/>
            <person name="Hossain A."/>
            <person name="Karabika E."/>
            <person name="Karaffa L."/>
            <person name="Karanyi Z."/>
            <person name="Krasevec N."/>
            <person name="Kuo A."/>
            <person name="Kusch H."/>
            <person name="LaButti K."/>
            <person name="Lagendijk E.L."/>
            <person name="Lapidus A."/>
            <person name="Levasseur A."/>
            <person name="Lindquist E."/>
            <person name="Lipzen A."/>
            <person name="Logrieco A.F."/>
            <person name="MacCabe A."/>
            <person name="Maekelae M.R."/>
            <person name="Malavazi I."/>
            <person name="Melin P."/>
            <person name="Meyer V."/>
            <person name="Mielnichuk N."/>
            <person name="Miskei M."/>
            <person name="Molnar A.P."/>
            <person name="Mule G."/>
            <person name="Ngan C.Y."/>
            <person name="Orejas M."/>
            <person name="Orosz E."/>
            <person name="Ouedraogo J.P."/>
            <person name="Overkamp K.M."/>
            <person name="Park H.-S."/>
            <person name="Perrone G."/>
            <person name="Piumi F."/>
            <person name="Punt P.J."/>
            <person name="Ram A.F."/>
            <person name="Ramon A."/>
            <person name="Rauscher S."/>
            <person name="Record E."/>
            <person name="Riano-Pachon D.M."/>
            <person name="Robert V."/>
            <person name="Roehrig J."/>
            <person name="Ruller R."/>
            <person name="Salamov A."/>
            <person name="Salih N.S."/>
            <person name="Samson R.A."/>
            <person name="Sandor E."/>
            <person name="Sanguinetti M."/>
            <person name="Schuetze T."/>
            <person name="Sepcic K."/>
            <person name="Shelest E."/>
            <person name="Sherlock G."/>
            <person name="Sophianopoulou V."/>
            <person name="Squina F.M."/>
            <person name="Sun H."/>
            <person name="Susca A."/>
            <person name="Todd R.B."/>
            <person name="Tsang A."/>
            <person name="Unkles S.E."/>
            <person name="van de Wiele N."/>
            <person name="van Rossen-Uffink D."/>
            <person name="Oliveira J.V."/>
            <person name="Vesth T.C."/>
            <person name="Visser J."/>
            <person name="Yu J.-H."/>
            <person name="Zhou M."/>
            <person name="Andersen M.R."/>
            <person name="Archer D.B."/>
            <person name="Baker S.E."/>
            <person name="Benoit I."/>
            <person name="Brakhage A.A."/>
            <person name="Braus G.H."/>
            <person name="Fischer R."/>
            <person name="Frisvad J.C."/>
            <person name="Goldman G.H."/>
            <person name="Houbraken J."/>
            <person name="Oakley B."/>
            <person name="Pocsi I."/>
            <person name="Scazzocchio C."/>
            <person name="Seiboth B."/>
            <person name="vanKuyk P.A."/>
            <person name="Wortman J."/>
            <person name="Dyer P.S."/>
            <person name="Grigoriev I.V."/>
        </authorList>
    </citation>
    <scope>NUCLEOTIDE SEQUENCE [LARGE SCALE GENOMIC DNA]</scope>
    <source>
        <strain evidence="22">ITEM 5010</strain>
    </source>
</reference>
<feature type="signal peptide" evidence="19">
    <location>
        <begin position="1"/>
        <end position="16"/>
    </location>
</feature>
<evidence type="ECO:0000259" key="20">
    <source>
        <dbReference type="SMART" id="SM01217"/>
    </source>
</evidence>
<feature type="chain" id="PRO_5012187459" description="xylan 1,4-beta-xylosidase" evidence="19">
    <location>
        <begin position="17"/>
        <end position="796"/>
    </location>
</feature>
<evidence type="ECO:0000313" key="22">
    <source>
        <dbReference type="Proteomes" id="UP000188318"/>
    </source>
</evidence>
<dbReference type="OrthoDB" id="47059at2759"/>